<dbReference type="InterPro" id="IPR000719">
    <property type="entry name" value="Prot_kinase_dom"/>
</dbReference>
<dbReference type="InterPro" id="IPR011009">
    <property type="entry name" value="Kinase-like_dom_sf"/>
</dbReference>
<feature type="region of interest" description="Disordered" evidence="8">
    <location>
        <begin position="331"/>
        <end position="354"/>
    </location>
</feature>
<dbReference type="AlphaFoldDB" id="A0A9W5WVI0"/>
<dbReference type="PROSITE" id="PS00107">
    <property type="entry name" value="PROTEIN_KINASE_ATP"/>
    <property type="match status" value="1"/>
</dbReference>
<evidence type="ECO:0000256" key="7">
    <source>
        <dbReference type="PROSITE-ProRule" id="PRU10141"/>
    </source>
</evidence>
<sequence length="1109" mass="124782">MAAAVPDVLGKLVKDDIDRLLNCEGVSVYIIDGGFLSTFLEPDSKNSSSFIAFEESTDENMPPMICRLEVGIRLERCIYGAKPRKETIITISIDIPTDYPKSDMVVKLVGISNAQSSFIKACRLKLSEPFSIEEGQSDQSHHLYNVVFGFYSFLQQSATQRGSVSSPWKFNDSSSMLTKSQTVVDSSSESGCDMEVGTYWSSSENSTGRCSFGRNNPFDVCMAARMGSVALHKLLSAHSRYYREFEHQKVLGSGSFGCVTQVSRNGIVYALKQIPVYKSHGNVLHEEAAVLASLQHRNIVRYYDAWIEEPYDDLMTRQFVVSPRQPGGSIHLSFSGPNMQTSEKETSTGVKPLPDGFRVSASPHRMVKFPNQLNCSKDIRPSARNRKERPIKYLFILMEYCAEDNLANAITDRRLLDKPQLAIELFRQILEALSYIHEKGIIHRDIKPSNIFLKSENGVLSIKLGDFGLTAKLQTGPSSTNICNATGMVGTLHYMSPEQERGDSYDEKVDIYAAGVVLFEMLYPPFDTTMERAAVLSSFSSAEKKWPSEFQSRVDNRILKILDSMLCIDPAKRPSASYLLQSEIFAATNLDTDTLYQVVSQYPHSMESSQLLKSLFTRRIPDDTEPTYNEQTEASSSKTSYINIELCSRYSHEFTSKGAIRYEAPLFVESLEDNTRDTRDGTRYRLLLDDGRTCQMRTSVLRAFAESIPPIFCVVIRRWYWGKAYSKETTSGRHPSESWRCAYNIVADYSIMMQEVGSNANALDAFFCAELVSVAVRPLLKFSNCSVTVEWTHVHFIRCVLEDCIGVHESQSEGLELLIIDNIKRVNVLKQTVSEYLKSVTVAGFTYESLVNCILQFAAALPISGVSSLVEFLASIARILRSYGRPLDRFNSHAANLYYMECFLSIKDCTFQFMPLGFPAWHRQKYSKFSFSVNYIIDKKEFLSVVHGGCINSIMPQRKGIIFGPPQRNVFGFEVYLDPLVSFFQKREASLLGRTGINTLQLGYHLFPQVLICVHDDSLMNRAIVLEGKLQKVGIIVEKQLGIPSSMRKLRKHMMAGLLQLSRLEVIIIIKYSSTTPSSTSTAQGTNAPADVQYKVFYTHMDAETVKFA</sequence>
<dbReference type="GO" id="GO:0033554">
    <property type="term" value="P:cellular response to stress"/>
    <property type="evidence" value="ECO:0007669"/>
    <property type="project" value="UniProtKB-ARBA"/>
</dbReference>
<dbReference type="PANTHER" id="PTHR11042">
    <property type="entry name" value="EUKARYOTIC TRANSLATION INITIATION FACTOR 2-ALPHA KINASE EIF2-ALPHA KINASE -RELATED"/>
    <property type="match status" value="1"/>
</dbReference>
<dbReference type="GO" id="GO:0005737">
    <property type="term" value="C:cytoplasm"/>
    <property type="evidence" value="ECO:0007669"/>
    <property type="project" value="TreeGrafter"/>
</dbReference>
<dbReference type="InterPro" id="IPR045864">
    <property type="entry name" value="aa-tRNA-synth_II/BPL/LPL"/>
</dbReference>
<evidence type="ECO:0000256" key="6">
    <source>
        <dbReference type="ARBA" id="ARBA00037982"/>
    </source>
</evidence>
<gene>
    <name evidence="10" type="ORF">BaOVIS_023750</name>
</gene>
<dbReference type="OrthoDB" id="341578at2759"/>
<feature type="binding site" evidence="7">
    <location>
        <position position="272"/>
    </location>
    <ligand>
        <name>ATP</name>
        <dbReference type="ChEBI" id="CHEBI:30616"/>
    </ligand>
</feature>
<dbReference type="Gene3D" id="1.10.510.10">
    <property type="entry name" value="Transferase(Phosphotransferase) domain 1"/>
    <property type="match status" value="1"/>
</dbReference>
<dbReference type="GO" id="GO:0005524">
    <property type="term" value="F:ATP binding"/>
    <property type="evidence" value="ECO:0007669"/>
    <property type="project" value="UniProtKB-UniRule"/>
</dbReference>
<dbReference type="SUPFAM" id="SSF56112">
    <property type="entry name" value="Protein kinase-like (PK-like)"/>
    <property type="match status" value="1"/>
</dbReference>
<feature type="domain" description="Protein kinase" evidence="9">
    <location>
        <begin position="245"/>
        <end position="585"/>
    </location>
</feature>
<dbReference type="Gene3D" id="3.30.930.10">
    <property type="entry name" value="Bira Bifunctional Protein, Domain 2"/>
    <property type="match status" value="1"/>
</dbReference>
<dbReference type="Gene3D" id="3.30.200.20">
    <property type="entry name" value="Phosphorylase Kinase, domain 1"/>
    <property type="match status" value="1"/>
</dbReference>
<reference evidence="10" key="1">
    <citation type="submission" date="2019-12" db="EMBL/GenBank/DDBJ databases">
        <title>Genome sequence of Babesia ovis.</title>
        <authorList>
            <person name="Yamagishi J."/>
            <person name="Sevinc F."/>
            <person name="Xuan X."/>
        </authorList>
    </citation>
    <scope>NUCLEOTIDE SEQUENCE</scope>
    <source>
        <strain evidence="10">Selcuk</strain>
    </source>
</reference>
<dbReference type="Proteomes" id="UP001057455">
    <property type="component" value="Unassembled WGS sequence"/>
</dbReference>
<keyword evidence="2 7" id="KW-0547">Nucleotide-binding</keyword>
<accession>A0A9W5WVI0</accession>
<dbReference type="GO" id="GO:0017148">
    <property type="term" value="P:negative regulation of translation"/>
    <property type="evidence" value="ECO:0007669"/>
    <property type="project" value="UniProtKB-KW"/>
</dbReference>
<keyword evidence="4 7" id="KW-0067">ATP-binding</keyword>
<keyword evidence="3 10" id="KW-0418">Kinase</keyword>
<evidence type="ECO:0000313" key="10">
    <source>
        <dbReference type="EMBL" id="GFE54971.1"/>
    </source>
</evidence>
<organism evidence="10 11">
    <name type="scientific">Babesia ovis</name>
    <dbReference type="NCBI Taxonomy" id="5869"/>
    <lineage>
        <taxon>Eukaryota</taxon>
        <taxon>Sar</taxon>
        <taxon>Alveolata</taxon>
        <taxon>Apicomplexa</taxon>
        <taxon>Aconoidasida</taxon>
        <taxon>Piroplasmida</taxon>
        <taxon>Babesiidae</taxon>
        <taxon>Babesia</taxon>
    </lineage>
</organism>
<evidence type="ECO:0000256" key="3">
    <source>
        <dbReference type="ARBA" id="ARBA00022777"/>
    </source>
</evidence>
<dbReference type="InterPro" id="IPR008271">
    <property type="entry name" value="Ser/Thr_kinase_AS"/>
</dbReference>
<evidence type="ECO:0000256" key="8">
    <source>
        <dbReference type="SAM" id="MobiDB-lite"/>
    </source>
</evidence>
<dbReference type="GO" id="GO:0005634">
    <property type="term" value="C:nucleus"/>
    <property type="evidence" value="ECO:0007669"/>
    <property type="project" value="TreeGrafter"/>
</dbReference>
<comment type="similarity">
    <text evidence="6">Belongs to the protein kinase superfamily. Ser/Thr protein kinase family. GCN2 subfamily.</text>
</comment>
<dbReference type="InterPro" id="IPR050339">
    <property type="entry name" value="CC_SR_Kinase"/>
</dbReference>
<dbReference type="EMBL" id="BLIY01000017">
    <property type="protein sequence ID" value="GFE54971.1"/>
    <property type="molecule type" value="Genomic_DNA"/>
</dbReference>
<evidence type="ECO:0000256" key="2">
    <source>
        <dbReference type="ARBA" id="ARBA00022741"/>
    </source>
</evidence>
<dbReference type="Pfam" id="PF00069">
    <property type="entry name" value="Pkinase"/>
    <property type="match status" value="2"/>
</dbReference>
<evidence type="ECO:0000313" key="11">
    <source>
        <dbReference type="Proteomes" id="UP001057455"/>
    </source>
</evidence>
<dbReference type="CDD" id="cd13996">
    <property type="entry name" value="STKc_EIF2AK"/>
    <property type="match status" value="1"/>
</dbReference>
<comment type="caution">
    <text evidence="10">The sequence shown here is derived from an EMBL/GenBank/DDBJ whole genome shotgun (WGS) entry which is preliminary data.</text>
</comment>
<evidence type="ECO:0000256" key="1">
    <source>
        <dbReference type="ARBA" id="ARBA00022679"/>
    </source>
</evidence>
<name>A0A9W5WVI0_BABOV</name>
<dbReference type="GO" id="GO:0004672">
    <property type="term" value="F:protein kinase activity"/>
    <property type="evidence" value="ECO:0007669"/>
    <property type="project" value="InterPro"/>
</dbReference>
<dbReference type="PANTHER" id="PTHR11042:SF178">
    <property type="entry name" value="EUKARYOTIC TRANSLATION INITIATION FACTOR 2-ALPHA KINASE 1"/>
    <property type="match status" value="1"/>
</dbReference>
<dbReference type="InterPro" id="IPR017441">
    <property type="entry name" value="Protein_kinase_ATP_BS"/>
</dbReference>
<proteinExistence type="inferred from homology"/>
<evidence type="ECO:0000259" key="9">
    <source>
        <dbReference type="PROSITE" id="PS50011"/>
    </source>
</evidence>
<keyword evidence="11" id="KW-1185">Reference proteome</keyword>
<dbReference type="PROSITE" id="PS50011">
    <property type="entry name" value="PROTEIN_KINASE_DOM"/>
    <property type="match status" value="1"/>
</dbReference>
<evidence type="ECO:0000256" key="4">
    <source>
        <dbReference type="ARBA" id="ARBA00022840"/>
    </source>
</evidence>
<keyword evidence="5" id="KW-0652">Protein synthesis inhibitor</keyword>
<dbReference type="SMART" id="SM00220">
    <property type="entry name" value="S_TKc"/>
    <property type="match status" value="1"/>
</dbReference>
<keyword evidence="1" id="KW-0808">Transferase</keyword>
<protein>
    <submittedName>
        <fullName evidence="10">PEK kinase</fullName>
    </submittedName>
</protein>
<evidence type="ECO:0000256" key="5">
    <source>
        <dbReference type="ARBA" id="ARBA00023193"/>
    </source>
</evidence>
<dbReference type="PROSITE" id="PS00108">
    <property type="entry name" value="PROTEIN_KINASE_ST"/>
    <property type="match status" value="1"/>
</dbReference>